<name>A0AAW0H2P4_MYOGA</name>
<keyword evidence="3" id="KW-1185">Reference proteome</keyword>
<dbReference type="EMBL" id="JBBHLL010000890">
    <property type="protein sequence ID" value="KAK7797139.1"/>
    <property type="molecule type" value="Genomic_DNA"/>
</dbReference>
<evidence type="ECO:0000313" key="3">
    <source>
        <dbReference type="Proteomes" id="UP001488838"/>
    </source>
</evidence>
<evidence type="ECO:0000313" key="2">
    <source>
        <dbReference type="EMBL" id="KAK7797139.1"/>
    </source>
</evidence>
<proteinExistence type="predicted"/>
<reference evidence="2 3" key="1">
    <citation type="journal article" date="2023" name="bioRxiv">
        <title>Conserved and derived expression patterns and positive selection on dental genes reveal complex evolutionary context of ever-growing rodent molars.</title>
        <authorList>
            <person name="Calamari Z.T."/>
            <person name="Song A."/>
            <person name="Cohen E."/>
            <person name="Akter M."/>
            <person name="Roy R.D."/>
            <person name="Hallikas O."/>
            <person name="Christensen M.M."/>
            <person name="Li P."/>
            <person name="Marangoni P."/>
            <person name="Jernvall J."/>
            <person name="Klein O.D."/>
        </authorList>
    </citation>
    <scope>NUCLEOTIDE SEQUENCE [LARGE SCALE GENOMIC DNA]</scope>
    <source>
        <strain evidence="2">V071</strain>
    </source>
</reference>
<accession>A0AAW0H2P4</accession>
<dbReference type="Proteomes" id="UP001488838">
    <property type="component" value="Unassembled WGS sequence"/>
</dbReference>
<gene>
    <name evidence="2" type="ORF">U0070_024098</name>
</gene>
<sequence length="136" mass="14888">MTFLTSELLSSTVAAVSDSQRPLQRPPVSSITSSLNDLNVESIHIYQTSSETLLLHPLQAWLGLVLMLPQGCLGTREVSHPVMLDKCLHQHQHSTAQHSTAQHSTNQCTRGGVIAGRREPGKKRELEDGEERDGGI</sequence>
<feature type="region of interest" description="Disordered" evidence="1">
    <location>
        <begin position="92"/>
        <end position="136"/>
    </location>
</feature>
<feature type="compositionally biased region" description="Basic and acidic residues" evidence="1">
    <location>
        <begin position="116"/>
        <end position="136"/>
    </location>
</feature>
<organism evidence="2 3">
    <name type="scientific">Myodes glareolus</name>
    <name type="common">Bank vole</name>
    <name type="synonym">Clethrionomys glareolus</name>
    <dbReference type="NCBI Taxonomy" id="447135"/>
    <lineage>
        <taxon>Eukaryota</taxon>
        <taxon>Metazoa</taxon>
        <taxon>Chordata</taxon>
        <taxon>Craniata</taxon>
        <taxon>Vertebrata</taxon>
        <taxon>Euteleostomi</taxon>
        <taxon>Mammalia</taxon>
        <taxon>Eutheria</taxon>
        <taxon>Euarchontoglires</taxon>
        <taxon>Glires</taxon>
        <taxon>Rodentia</taxon>
        <taxon>Myomorpha</taxon>
        <taxon>Muroidea</taxon>
        <taxon>Cricetidae</taxon>
        <taxon>Arvicolinae</taxon>
        <taxon>Myodes</taxon>
    </lineage>
</organism>
<dbReference type="AlphaFoldDB" id="A0AAW0H2P4"/>
<evidence type="ECO:0000256" key="1">
    <source>
        <dbReference type="SAM" id="MobiDB-lite"/>
    </source>
</evidence>
<protein>
    <submittedName>
        <fullName evidence="2">Uncharacterized protein</fullName>
    </submittedName>
</protein>
<comment type="caution">
    <text evidence="2">The sequence shown here is derived from an EMBL/GenBank/DDBJ whole genome shotgun (WGS) entry which is preliminary data.</text>
</comment>
<feature type="compositionally biased region" description="Low complexity" evidence="1">
    <location>
        <begin position="93"/>
        <end position="105"/>
    </location>
</feature>